<comment type="caution">
    <text evidence="2">The sequence shown here is derived from an EMBL/GenBank/DDBJ whole genome shotgun (WGS) entry which is preliminary data.</text>
</comment>
<feature type="transmembrane region" description="Helical" evidence="1">
    <location>
        <begin position="86"/>
        <end position="106"/>
    </location>
</feature>
<keyword evidence="1" id="KW-1133">Transmembrane helix</keyword>
<dbReference type="RefSeq" id="XP_062728413.1">
    <property type="nucleotide sequence ID" value="XM_062882377.1"/>
</dbReference>
<keyword evidence="3" id="KW-1185">Reference proteome</keyword>
<dbReference type="Proteomes" id="UP001322138">
    <property type="component" value="Unassembled WGS sequence"/>
</dbReference>
<protein>
    <submittedName>
        <fullName evidence="2">Uncharacterized protein</fullName>
    </submittedName>
</protein>
<keyword evidence="1" id="KW-0472">Membrane</keyword>
<evidence type="ECO:0000313" key="3">
    <source>
        <dbReference type="Proteomes" id="UP001322138"/>
    </source>
</evidence>
<proteinExistence type="predicted"/>
<dbReference type="EMBL" id="JAFFGZ010000009">
    <property type="protein sequence ID" value="KAK4639437.1"/>
    <property type="molecule type" value="Genomic_DNA"/>
</dbReference>
<gene>
    <name evidence="2" type="ORF">QC761_708280</name>
</gene>
<organism evidence="2 3">
    <name type="scientific">Podospora bellae-mahoneyi</name>
    <dbReference type="NCBI Taxonomy" id="2093777"/>
    <lineage>
        <taxon>Eukaryota</taxon>
        <taxon>Fungi</taxon>
        <taxon>Dikarya</taxon>
        <taxon>Ascomycota</taxon>
        <taxon>Pezizomycotina</taxon>
        <taxon>Sordariomycetes</taxon>
        <taxon>Sordariomycetidae</taxon>
        <taxon>Sordariales</taxon>
        <taxon>Podosporaceae</taxon>
        <taxon>Podospora</taxon>
    </lineage>
</organism>
<keyword evidence="1" id="KW-0812">Transmembrane</keyword>
<evidence type="ECO:0000256" key="1">
    <source>
        <dbReference type="SAM" id="Phobius"/>
    </source>
</evidence>
<sequence length="241" mass="26862">MNCQPHTICAPTSSTTFPHLFNEPLGRGMALPRLGPPDKRDMIGAWLITVESSSHNTTTITTTMDSFSHIVRRGLDTGDNETTVDILIALLALTFCGLLAFSLLVLMRRMRRQKQMLDETLPQYHDVKKSGNHRRLTIETGNGRQSVIVFNNGASPMLANPRSPPHSPDNVPQIHITFPDEQDDQGRPKSGRVVVVRVGETTVGLEPLNDEQLPAYEKESSTQFYSVDIEKIGGLKEKEFR</sequence>
<evidence type="ECO:0000313" key="2">
    <source>
        <dbReference type="EMBL" id="KAK4639437.1"/>
    </source>
</evidence>
<name>A0ABR0F805_9PEZI</name>
<reference evidence="2 3" key="1">
    <citation type="journal article" date="2023" name="bioRxiv">
        <title>High-quality genome assemblies of four members of thePodospora anserinaspecies complex.</title>
        <authorList>
            <person name="Ament-Velasquez S.L."/>
            <person name="Vogan A.A."/>
            <person name="Wallerman O."/>
            <person name="Hartmann F."/>
            <person name="Gautier V."/>
            <person name="Silar P."/>
            <person name="Giraud T."/>
            <person name="Johannesson H."/>
        </authorList>
    </citation>
    <scope>NUCLEOTIDE SEQUENCE [LARGE SCALE GENOMIC DNA]</scope>
    <source>
        <strain evidence="2 3">CBS 112042</strain>
    </source>
</reference>
<accession>A0ABR0F805</accession>
<dbReference type="GeneID" id="87901859"/>